<sequence>MPLLEQLGIMDELKDISMECVKPSIYRDSPDGNRLELLSRTDLSALKELPDLHALLLSHVPSHKIHLGKRVLSISQRSENGVLVRTSDGSTHACDILVGSDGAYSGV</sequence>
<reference evidence="1" key="1">
    <citation type="journal article" date="2020" name="Fungal Divers.">
        <title>Resolving the Mortierellaceae phylogeny through synthesis of multi-gene phylogenetics and phylogenomics.</title>
        <authorList>
            <person name="Vandepol N."/>
            <person name="Liber J."/>
            <person name="Desiro A."/>
            <person name="Na H."/>
            <person name="Kennedy M."/>
            <person name="Barry K."/>
            <person name="Grigoriev I.V."/>
            <person name="Miller A.N."/>
            <person name="O'Donnell K."/>
            <person name="Stajich J.E."/>
            <person name="Bonito G."/>
        </authorList>
    </citation>
    <scope>NUCLEOTIDE SEQUENCE</scope>
    <source>
        <strain evidence="1">NRRL 2769</strain>
    </source>
</reference>
<protein>
    <submittedName>
        <fullName evidence="1">Uncharacterized protein</fullName>
    </submittedName>
</protein>
<organism evidence="1 2">
    <name type="scientific">Entomortierella chlamydospora</name>
    <dbReference type="NCBI Taxonomy" id="101097"/>
    <lineage>
        <taxon>Eukaryota</taxon>
        <taxon>Fungi</taxon>
        <taxon>Fungi incertae sedis</taxon>
        <taxon>Mucoromycota</taxon>
        <taxon>Mortierellomycotina</taxon>
        <taxon>Mortierellomycetes</taxon>
        <taxon>Mortierellales</taxon>
        <taxon>Mortierellaceae</taxon>
        <taxon>Entomortierella</taxon>
    </lineage>
</organism>
<keyword evidence="2" id="KW-1185">Reference proteome</keyword>
<dbReference type="EMBL" id="JAAAID010003853">
    <property type="protein sequence ID" value="KAF9995491.1"/>
    <property type="molecule type" value="Genomic_DNA"/>
</dbReference>
<feature type="non-terminal residue" evidence="1">
    <location>
        <position position="1"/>
    </location>
</feature>
<comment type="caution">
    <text evidence="1">The sequence shown here is derived from an EMBL/GenBank/DDBJ whole genome shotgun (WGS) entry which is preliminary data.</text>
</comment>
<dbReference type="AlphaFoldDB" id="A0A9P6MEW3"/>
<dbReference type="SUPFAM" id="SSF51905">
    <property type="entry name" value="FAD/NAD(P)-binding domain"/>
    <property type="match status" value="1"/>
</dbReference>
<gene>
    <name evidence="1" type="ORF">BGZ80_007493</name>
</gene>
<evidence type="ECO:0000313" key="2">
    <source>
        <dbReference type="Proteomes" id="UP000703661"/>
    </source>
</evidence>
<name>A0A9P6MEW3_9FUNG</name>
<dbReference type="Gene3D" id="3.50.50.60">
    <property type="entry name" value="FAD/NAD(P)-binding domain"/>
    <property type="match status" value="1"/>
</dbReference>
<dbReference type="InterPro" id="IPR036188">
    <property type="entry name" value="FAD/NAD-bd_sf"/>
</dbReference>
<evidence type="ECO:0000313" key="1">
    <source>
        <dbReference type="EMBL" id="KAF9995491.1"/>
    </source>
</evidence>
<proteinExistence type="predicted"/>
<accession>A0A9P6MEW3</accession>
<dbReference type="Proteomes" id="UP000703661">
    <property type="component" value="Unassembled WGS sequence"/>
</dbReference>